<keyword evidence="1" id="KW-1133">Transmembrane helix</keyword>
<dbReference type="EMBL" id="LAVV01004376">
    <property type="protein sequence ID" value="KNZ61487.1"/>
    <property type="molecule type" value="Genomic_DNA"/>
</dbReference>
<feature type="transmembrane region" description="Helical" evidence="1">
    <location>
        <begin position="272"/>
        <end position="289"/>
    </location>
</feature>
<feature type="transmembrane region" description="Helical" evidence="1">
    <location>
        <begin position="244"/>
        <end position="265"/>
    </location>
</feature>
<gene>
    <name evidence="2" type="ORF">VP01_1393g4</name>
</gene>
<feature type="transmembrane region" description="Helical" evidence="1">
    <location>
        <begin position="70"/>
        <end position="92"/>
    </location>
</feature>
<organism evidence="2 3">
    <name type="scientific">Puccinia sorghi</name>
    <dbReference type="NCBI Taxonomy" id="27349"/>
    <lineage>
        <taxon>Eukaryota</taxon>
        <taxon>Fungi</taxon>
        <taxon>Dikarya</taxon>
        <taxon>Basidiomycota</taxon>
        <taxon>Pucciniomycotina</taxon>
        <taxon>Pucciniomycetes</taxon>
        <taxon>Pucciniales</taxon>
        <taxon>Pucciniaceae</taxon>
        <taxon>Puccinia</taxon>
    </lineage>
</organism>
<protein>
    <submittedName>
        <fullName evidence="2">Uncharacterized protein</fullName>
    </submittedName>
</protein>
<feature type="transmembrane region" description="Helical" evidence="1">
    <location>
        <begin position="324"/>
        <end position="343"/>
    </location>
</feature>
<reference evidence="2 3" key="1">
    <citation type="submission" date="2015-08" db="EMBL/GenBank/DDBJ databases">
        <title>Next Generation Sequencing and Analysis of the Genome of Puccinia sorghi L Schw, the Causal Agent of Maize Common Rust.</title>
        <authorList>
            <person name="Rochi L."/>
            <person name="Burguener G."/>
            <person name="Darino M."/>
            <person name="Turjanski A."/>
            <person name="Kreff E."/>
            <person name="Dieguez M.J."/>
            <person name="Sacco F."/>
        </authorList>
    </citation>
    <scope>NUCLEOTIDE SEQUENCE [LARGE SCALE GENOMIC DNA]</scope>
    <source>
        <strain evidence="2 3">RO10H11247</strain>
    </source>
</reference>
<dbReference type="VEuPathDB" id="FungiDB:VP01_1393g4"/>
<sequence>MPVRSRNGKQGARKMKERMAWLHLGCLIQIFMGVLLYFCHPDATKYWMKADISCNDDIFDYVRVADSILVVWYCWFHLLIRWTHFWFLQIYITSCSLMESKRKLWRFTEGTIDPSISPSSVSASMPINYCFKGTGKGKLAPGGKSRFHVGFFLMMSNNLGSDSVAPQELWKSLNEYTGIVGMLVEIMTITLSKASGYYLLRFQGSVENNNHALRISHGILCEYGSLRDQSGHSMDNKIVHCKGYQAIVQGIRALYISIQFIIFLLKGNIQRIILCASSGYVILILSLHGKTKPGNTFQGQAKLNITRINQSECWYFHDIKQNRAGFYGLSLLEVPSCISLIFLV</sequence>
<dbReference type="AlphaFoldDB" id="A0A0L6VLP6"/>
<accession>A0A0L6VLP6</accession>
<keyword evidence="3" id="KW-1185">Reference proteome</keyword>
<evidence type="ECO:0000313" key="2">
    <source>
        <dbReference type="EMBL" id="KNZ61487.1"/>
    </source>
</evidence>
<evidence type="ECO:0000313" key="3">
    <source>
        <dbReference type="Proteomes" id="UP000037035"/>
    </source>
</evidence>
<evidence type="ECO:0000256" key="1">
    <source>
        <dbReference type="SAM" id="Phobius"/>
    </source>
</evidence>
<feature type="transmembrane region" description="Helical" evidence="1">
    <location>
        <begin position="179"/>
        <end position="200"/>
    </location>
</feature>
<keyword evidence="1" id="KW-0812">Transmembrane</keyword>
<proteinExistence type="predicted"/>
<dbReference type="Proteomes" id="UP000037035">
    <property type="component" value="Unassembled WGS sequence"/>
</dbReference>
<comment type="caution">
    <text evidence="2">The sequence shown here is derived from an EMBL/GenBank/DDBJ whole genome shotgun (WGS) entry which is preliminary data.</text>
</comment>
<keyword evidence="1" id="KW-0472">Membrane</keyword>
<name>A0A0L6VLP6_9BASI</name>
<feature type="transmembrane region" description="Helical" evidence="1">
    <location>
        <begin position="20"/>
        <end position="38"/>
    </location>
</feature>